<proteinExistence type="predicted"/>
<evidence type="ECO:0000256" key="1">
    <source>
        <dbReference type="SAM" id="MobiDB-lite"/>
    </source>
</evidence>
<sequence>MSDAETEVPQEEQVVEEEAAIAVEQPKKKKRVISPEAKKVMLENLAKAREAKKKELKNPTVRLTKYPKEKRERAKEMYEEDIEKKAEAKAKELAFKLLKEEREKEEMEAFQAWKESQKSAPEPRTKKKAATKPKPKAKAATKPKAPPKKVVKRKVVEEEEEDFDRYAEYAGGSMSFGGINMDDYLS</sequence>
<dbReference type="AlphaFoldDB" id="A0AAD5X5B8"/>
<feature type="region of interest" description="Disordered" evidence="1">
    <location>
        <begin position="106"/>
        <end position="160"/>
    </location>
</feature>
<keyword evidence="3" id="KW-1185">Reference proteome</keyword>
<gene>
    <name evidence="2" type="ORF">HK097_007238</name>
</gene>
<feature type="compositionally biased region" description="Basic residues" evidence="1">
    <location>
        <begin position="125"/>
        <end position="153"/>
    </location>
</feature>
<evidence type="ECO:0000313" key="3">
    <source>
        <dbReference type="Proteomes" id="UP001212841"/>
    </source>
</evidence>
<comment type="caution">
    <text evidence="2">The sequence shown here is derived from an EMBL/GenBank/DDBJ whole genome shotgun (WGS) entry which is preliminary data.</text>
</comment>
<name>A0AAD5X5B8_9FUNG</name>
<protein>
    <submittedName>
        <fullName evidence="2">Uncharacterized protein</fullName>
    </submittedName>
</protein>
<evidence type="ECO:0000313" key="2">
    <source>
        <dbReference type="EMBL" id="KAJ3051750.1"/>
    </source>
</evidence>
<feature type="compositionally biased region" description="Basic and acidic residues" evidence="1">
    <location>
        <begin position="115"/>
        <end position="124"/>
    </location>
</feature>
<reference evidence="2" key="1">
    <citation type="submission" date="2020-05" db="EMBL/GenBank/DDBJ databases">
        <title>Phylogenomic resolution of chytrid fungi.</title>
        <authorList>
            <person name="Stajich J.E."/>
            <person name="Amses K."/>
            <person name="Simmons R."/>
            <person name="Seto K."/>
            <person name="Myers J."/>
            <person name="Bonds A."/>
            <person name="Quandt C.A."/>
            <person name="Barry K."/>
            <person name="Liu P."/>
            <person name="Grigoriev I."/>
            <person name="Longcore J.E."/>
            <person name="James T.Y."/>
        </authorList>
    </citation>
    <scope>NUCLEOTIDE SEQUENCE</scope>
    <source>
        <strain evidence="2">JEL0318</strain>
    </source>
</reference>
<dbReference type="Proteomes" id="UP001212841">
    <property type="component" value="Unassembled WGS sequence"/>
</dbReference>
<accession>A0AAD5X5B8</accession>
<feature type="region of interest" description="Disordered" evidence="1">
    <location>
        <begin position="51"/>
        <end position="73"/>
    </location>
</feature>
<organism evidence="2 3">
    <name type="scientific">Rhizophlyctis rosea</name>
    <dbReference type="NCBI Taxonomy" id="64517"/>
    <lineage>
        <taxon>Eukaryota</taxon>
        <taxon>Fungi</taxon>
        <taxon>Fungi incertae sedis</taxon>
        <taxon>Chytridiomycota</taxon>
        <taxon>Chytridiomycota incertae sedis</taxon>
        <taxon>Chytridiomycetes</taxon>
        <taxon>Rhizophlyctidales</taxon>
        <taxon>Rhizophlyctidaceae</taxon>
        <taxon>Rhizophlyctis</taxon>
    </lineage>
</organism>
<dbReference type="EMBL" id="JADGJD010000362">
    <property type="protein sequence ID" value="KAJ3051750.1"/>
    <property type="molecule type" value="Genomic_DNA"/>
</dbReference>